<keyword evidence="3" id="KW-1185">Reference proteome</keyword>
<dbReference type="RefSeq" id="WP_019511812.1">
    <property type="nucleotide sequence ID" value="NC_023036.2"/>
</dbReference>
<reference evidence="2 3" key="1">
    <citation type="journal article" date="2014" name="Genome Announc.">
        <title>Complete Genome Sequence of Sterol-Transforming Mycobacterium neoaurum Strain VKM Ac-1815D.</title>
        <authorList>
            <person name="Shtratnikova V.Y."/>
            <person name="Bragin E.Y."/>
            <person name="Dovbnya D.V."/>
            <person name="Pekov Y.A."/>
            <person name="Schelkunov M.I."/>
            <person name="Strizhov N."/>
            <person name="Ivashina T.V."/>
            <person name="Ashapkin V.V."/>
            <person name="Donova M.V."/>
        </authorList>
    </citation>
    <scope>NUCLEOTIDE SEQUENCE [LARGE SCALE GENOMIC DNA]</scope>
    <source>
        <strain evidence="2 3">VKM Ac-1815D</strain>
    </source>
</reference>
<evidence type="ECO:0000313" key="3">
    <source>
        <dbReference type="Proteomes" id="UP000018763"/>
    </source>
</evidence>
<feature type="transmembrane region" description="Helical" evidence="1">
    <location>
        <begin position="37"/>
        <end position="56"/>
    </location>
</feature>
<dbReference type="GeneID" id="43450240"/>
<feature type="transmembrane region" description="Helical" evidence="1">
    <location>
        <begin position="12"/>
        <end position="31"/>
    </location>
</feature>
<name>V5XHK2_MYCNE</name>
<dbReference type="Proteomes" id="UP000018763">
    <property type="component" value="Chromosome"/>
</dbReference>
<keyword evidence="1" id="KW-0812">Transmembrane</keyword>
<proteinExistence type="predicted"/>
<sequence>MKKWKGTTVIYLGYVSLLVGFLCLGLTVAALAARSPWVIATAAMMVSAFVAAVIGVRKGLRRGVSSLWAEQRPSDDAERYLASYRGGRRAAPEATVDASVVGSRAA</sequence>
<evidence type="ECO:0000256" key="1">
    <source>
        <dbReference type="SAM" id="Phobius"/>
    </source>
</evidence>
<dbReference type="AlphaFoldDB" id="V5XHK2"/>
<evidence type="ECO:0000313" key="2">
    <source>
        <dbReference type="EMBL" id="AHC27920.1"/>
    </source>
</evidence>
<organism evidence="2 3">
    <name type="scientific">Mycolicibacterium neoaurum VKM Ac-1815D</name>
    <dbReference type="NCBI Taxonomy" id="700508"/>
    <lineage>
        <taxon>Bacteria</taxon>
        <taxon>Bacillati</taxon>
        <taxon>Actinomycetota</taxon>
        <taxon>Actinomycetes</taxon>
        <taxon>Mycobacteriales</taxon>
        <taxon>Mycobacteriaceae</taxon>
        <taxon>Mycolicibacterium</taxon>
    </lineage>
</organism>
<dbReference type="KEGG" id="mne:D174_12150"/>
<dbReference type="EMBL" id="CP006936">
    <property type="protein sequence ID" value="AHC27920.1"/>
    <property type="molecule type" value="Genomic_DNA"/>
</dbReference>
<protein>
    <submittedName>
        <fullName evidence="2">Uncharacterized protein</fullName>
    </submittedName>
</protein>
<dbReference type="HOGENOM" id="CLU_2220245_0_0_11"/>
<gene>
    <name evidence="2" type="ORF">D174_12150</name>
</gene>
<keyword evidence="1" id="KW-0472">Membrane</keyword>
<accession>V5XHK2</accession>
<keyword evidence="1" id="KW-1133">Transmembrane helix</keyword>